<dbReference type="GO" id="GO:0004519">
    <property type="term" value="F:endonuclease activity"/>
    <property type="evidence" value="ECO:0007669"/>
    <property type="project" value="UniProtKB-KW"/>
</dbReference>
<feature type="domain" description="HNH endonuclease 5" evidence="1">
    <location>
        <begin position="10"/>
        <end position="62"/>
    </location>
</feature>
<dbReference type="Pfam" id="PF14279">
    <property type="entry name" value="HNH_5"/>
    <property type="match status" value="1"/>
</dbReference>
<dbReference type="InterPro" id="IPR003615">
    <property type="entry name" value="HNH_nuc"/>
</dbReference>
<dbReference type="Proteomes" id="UP001139308">
    <property type="component" value="Unassembled WGS sequence"/>
</dbReference>
<keyword evidence="3" id="KW-1185">Reference proteome</keyword>
<sequence>MDSISHEDICPLCDDPIALSGDSSEHIIPNSIGGRRTIRGFICKDCNSRTGNSWDAEIWRQFSHVAMMHGVERDRGEPPSIQIHTVDGNRYLLLPNGNMTIEHPKFSAEEGENGTDIRISARDEREARRMVKQVVSKYPQLDPQTILGAMSANETPLESPVSLSSSFGGELAGRSMVKSAVALAATTGVDARACDSALRYLKDYSVTPSYAFFYVRDLVANRPDFHAINCVSVVGDPSRHTLLGYVEYFSMSRIVVILSEAYDGQPLSATYAFNPATGDHIDARIDLNLSDAELELVRTNNATTDESYRAALDAGFSIVYNRSQLRHWQRETDEAFERACKTMGIPRNGVVPSERAQEFSRLMVEYLGPMIERLVRR</sequence>
<evidence type="ECO:0000313" key="3">
    <source>
        <dbReference type="Proteomes" id="UP001139308"/>
    </source>
</evidence>
<name>A0A9X1RQA1_9BURK</name>
<dbReference type="EMBL" id="JAKLJA010000023">
    <property type="protein sequence ID" value="MCG5076351.1"/>
    <property type="molecule type" value="Genomic_DNA"/>
</dbReference>
<keyword evidence="2" id="KW-0378">Hydrolase</keyword>
<reference evidence="2" key="1">
    <citation type="submission" date="2022-01" db="EMBL/GenBank/DDBJ databases">
        <title>Genome sequence and assembly of Parabukholderia sp. RG36.</title>
        <authorList>
            <person name="Chhetri G."/>
        </authorList>
    </citation>
    <scope>NUCLEOTIDE SEQUENCE</scope>
    <source>
        <strain evidence="2">RG36</strain>
    </source>
</reference>
<keyword evidence="2" id="KW-0255">Endonuclease</keyword>
<organism evidence="2 3">
    <name type="scientific">Paraburkholderia tagetis</name>
    <dbReference type="NCBI Taxonomy" id="2913261"/>
    <lineage>
        <taxon>Bacteria</taxon>
        <taxon>Pseudomonadati</taxon>
        <taxon>Pseudomonadota</taxon>
        <taxon>Betaproteobacteria</taxon>
        <taxon>Burkholderiales</taxon>
        <taxon>Burkholderiaceae</taxon>
        <taxon>Paraburkholderia</taxon>
    </lineage>
</organism>
<comment type="caution">
    <text evidence="2">The sequence shown here is derived from an EMBL/GenBank/DDBJ whole genome shotgun (WGS) entry which is preliminary data.</text>
</comment>
<dbReference type="CDD" id="cd00085">
    <property type="entry name" value="HNHc"/>
    <property type="match status" value="1"/>
</dbReference>
<dbReference type="AlphaFoldDB" id="A0A9X1RQA1"/>
<proteinExistence type="predicted"/>
<dbReference type="InterPro" id="IPR029471">
    <property type="entry name" value="HNH_5"/>
</dbReference>
<evidence type="ECO:0000313" key="2">
    <source>
        <dbReference type="EMBL" id="MCG5076351.1"/>
    </source>
</evidence>
<gene>
    <name evidence="2" type="ORF">L5014_23745</name>
</gene>
<accession>A0A9X1RQA1</accession>
<dbReference type="RefSeq" id="WP_238466221.1">
    <property type="nucleotide sequence ID" value="NZ_JAKLJA010000023.1"/>
</dbReference>
<dbReference type="Gene3D" id="1.10.30.50">
    <property type="match status" value="1"/>
</dbReference>
<protein>
    <submittedName>
        <fullName evidence="2">HNH endonuclease</fullName>
    </submittedName>
</protein>
<keyword evidence="2" id="KW-0540">Nuclease</keyword>
<evidence type="ECO:0000259" key="1">
    <source>
        <dbReference type="Pfam" id="PF14279"/>
    </source>
</evidence>